<dbReference type="Proteomes" id="UP000179266">
    <property type="component" value="Unassembled WGS sequence"/>
</dbReference>
<keyword evidence="5 6" id="KW-0238">DNA-binding</keyword>
<dbReference type="GO" id="GO:0016757">
    <property type="term" value="F:glycosyltransferase activity"/>
    <property type="evidence" value="ECO:0007669"/>
    <property type="project" value="UniProtKB-KW"/>
</dbReference>
<organism evidence="8 9">
    <name type="scientific">Candidatus Schekmanbacteria bacterium RBG_13_48_7</name>
    <dbReference type="NCBI Taxonomy" id="1817878"/>
    <lineage>
        <taxon>Bacteria</taxon>
        <taxon>Candidatus Schekmaniibacteriota</taxon>
    </lineage>
</organism>
<evidence type="ECO:0000256" key="3">
    <source>
        <dbReference type="ARBA" id="ARBA00022679"/>
    </source>
</evidence>
<keyword evidence="1 6" id="KW-1277">Toxin-antitoxin system</keyword>
<accession>A0A1F7RQ58</accession>
<keyword evidence="4" id="KW-0548">Nucleotidyltransferase</keyword>
<evidence type="ECO:0000256" key="1">
    <source>
        <dbReference type="ARBA" id="ARBA00022649"/>
    </source>
</evidence>
<name>A0A1F7RQ58_9BACT</name>
<sequence>MDLPGIIVTDRNAASNYVRFSEMESGIKALNKTRVFARYWTHSMDPFDEMNHKSEKCAEVLVSERVTPNFIKGAYVANQTALEKFIELKTNLT</sequence>
<dbReference type="AlphaFoldDB" id="A0A1F7RQ58"/>
<comment type="caution">
    <text evidence="8">The sequence shown here is derived from an EMBL/GenBank/DDBJ whole genome shotgun (WGS) entry which is preliminary data.</text>
</comment>
<evidence type="ECO:0000313" key="8">
    <source>
        <dbReference type="EMBL" id="OGL43692.1"/>
    </source>
</evidence>
<evidence type="ECO:0000256" key="2">
    <source>
        <dbReference type="ARBA" id="ARBA00022676"/>
    </source>
</evidence>
<comment type="caution">
    <text evidence="6">Lacks conserved residue(s) required for the propagation of feature annotation.</text>
</comment>
<evidence type="ECO:0000259" key="7">
    <source>
        <dbReference type="PROSITE" id="PS52018"/>
    </source>
</evidence>
<evidence type="ECO:0000256" key="6">
    <source>
        <dbReference type="PROSITE-ProRule" id="PRU01362"/>
    </source>
</evidence>
<proteinExistence type="inferred from homology"/>
<dbReference type="GO" id="GO:0016779">
    <property type="term" value="F:nucleotidyltransferase activity"/>
    <property type="evidence" value="ECO:0007669"/>
    <property type="project" value="UniProtKB-KW"/>
</dbReference>
<reference evidence="8 9" key="1">
    <citation type="journal article" date="2016" name="Nat. Commun.">
        <title>Thousands of microbial genomes shed light on interconnected biogeochemical processes in an aquifer system.</title>
        <authorList>
            <person name="Anantharaman K."/>
            <person name="Brown C.T."/>
            <person name="Hug L.A."/>
            <person name="Sharon I."/>
            <person name="Castelle C.J."/>
            <person name="Probst A.J."/>
            <person name="Thomas B.C."/>
            <person name="Singh A."/>
            <person name="Wilkins M.J."/>
            <person name="Karaoz U."/>
            <person name="Brodie E.L."/>
            <person name="Williams K.H."/>
            <person name="Hubbard S.S."/>
            <person name="Banfield J.F."/>
        </authorList>
    </citation>
    <scope>NUCLEOTIDE SEQUENCE [LARGE SCALE GENOMIC DNA]</scope>
</reference>
<evidence type="ECO:0000256" key="4">
    <source>
        <dbReference type="ARBA" id="ARBA00022695"/>
    </source>
</evidence>
<feature type="domain" description="DarT" evidence="7">
    <location>
        <begin position="1"/>
        <end position="93"/>
    </location>
</feature>
<dbReference type="EMBL" id="MGDD01000258">
    <property type="protein sequence ID" value="OGL43692.1"/>
    <property type="molecule type" value="Genomic_DNA"/>
</dbReference>
<keyword evidence="2" id="KW-0328">Glycosyltransferase</keyword>
<protein>
    <recommendedName>
        <fullName evidence="7">DarT domain-containing protein</fullName>
    </recommendedName>
</protein>
<evidence type="ECO:0000313" key="9">
    <source>
        <dbReference type="Proteomes" id="UP000179266"/>
    </source>
</evidence>
<evidence type="ECO:0000256" key="5">
    <source>
        <dbReference type="ARBA" id="ARBA00023125"/>
    </source>
</evidence>
<dbReference type="InterPro" id="IPR029494">
    <property type="entry name" value="DarT"/>
</dbReference>
<dbReference type="PROSITE" id="PS52018">
    <property type="entry name" value="DART"/>
    <property type="match status" value="1"/>
</dbReference>
<feature type="non-terminal residue" evidence="8">
    <location>
        <position position="93"/>
    </location>
</feature>
<comment type="similarity">
    <text evidence="6">Belongs to the DarT ADP-ribosyltransferase family.</text>
</comment>
<keyword evidence="3" id="KW-0808">Transferase</keyword>
<dbReference type="Pfam" id="PF14487">
    <property type="entry name" value="DarT"/>
    <property type="match status" value="1"/>
</dbReference>
<dbReference type="GO" id="GO:0003677">
    <property type="term" value="F:DNA binding"/>
    <property type="evidence" value="ECO:0007669"/>
    <property type="project" value="UniProtKB-UniRule"/>
</dbReference>
<gene>
    <name evidence="8" type="ORF">A2161_21745</name>
</gene>